<dbReference type="Proteomes" id="UP001056386">
    <property type="component" value="Chromosome 2"/>
</dbReference>
<dbReference type="Proteomes" id="UP000594892">
    <property type="component" value="Chromosome 1"/>
</dbReference>
<dbReference type="GeneID" id="45695147"/>
<dbReference type="SUPFAM" id="SSF69279">
    <property type="entry name" value="Phage tail proteins"/>
    <property type="match status" value="2"/>
</dbReference>
<evidence type="ECO:0000313" key="4">
    <source>
        <dbReference type="Proteomes" id="UP001056386"/>
    </source>
</evidence>
<dbReference type="Gene3D" id="3.55.50.10">
    <property type="entry name" value="Baseplate protein-like domains"/>
    <property type="match status" value="1"/>
</dbReference>
<gene>
    <name evidence="1" type="ORF">I6H06_01010</name>
    <name evidence="2" type="ORF">NFI99_03800</name>
</gene>
<dbReference type="EMBL" id="CP099583">
    <property type="protein sequence ID" value="USS43593.1"/>
    <property type="molecule type" value="Genomic_DNA"/>
</dbReference>
<reference evidence="2" key="2">
    <citation type="submission" date="2022-06" db="EMBL/GenBank/DDBJ databases">
        <title>Draft genome sequence of Burkholderia glumae strain GR20004 isolated from rice panicle showing bacterial panicle blight.</title>
        <authorList>
            <person name="Choi S.Y."/>
            <person name="Lee Y.H."/>
        </authorList>
    </citation>
    <scope>NUCLEOTIDE SEQUENCE</scope>
    <source>
        <strain evidence="2">GR20004</strain>
    </source>
</reference>
<sequence>MSDLASADARSFSVNRLAPPEPAVYLHCAVFIDRHTVLGAETFRLQSFQGQESVSEPFEYQLELVANSDGERALPVRFDELIGRAITVGIGKQIDPDWSTSLFRAALEGGVAPDDTRLSLFNGIVTSFAVKNRGTYAITMKPALHRLGLTNNYRVFHGRTVWEMIELLLDAHHVAYAPFQHSQRNLAVIRRQDWMQAGETDLEFLKRLMSKALLHFYFVHSGNGHALVFSNTAQYPEAVPGGRPLRYTYSDARALGMEQEDVVGEFSMKKSMGSTGVHGVLTQQDGAWLANPVVEFNSFYADDNQDANPLPFNLYKSYQYGGSKEEAQSLSSITRSTLDGSRHELSGASNCARLRVGHRFRLTSGAGPTNPVEPFLEDGAFVLTAVQHQASADGSYRNQFQAGDAAYLITPYSIQATQQGSVLAEVVPDPAAQAQTAIDFGARQSFSTGGSSFSDALNDTAYPQTGVYVRFSTAPRDAAPVWVKLSGAMQTAPTVGSIVVVGRAQDESELPEIQNIIQTNGSQLVVPGSWLSSTRIGNNYSTSYGDNQSISYGAHSPVDLKQATRIVTDAYRSGRFDNTSFSEGAGYSFSTSSQRAPAASADSGELYGADPVAPDIVSASESFGSTYGRQIGSVSYNHSHFDKSISDAWVQTEQSTRYTGDSTSVSVGLSSTSMASMGTASSVSVTGTSISSNLVGASISANFTGSSISTSMTGSVIDSSIVGDTVRSSVSGNLMEDSVSGNTVRNTVSGNLVETSESGNVTRNSLSGDLIENTESGDITRDTIAGVVTENGVVVSRNGVKTEGAVEEMDVKGSHNLCVTAGSTTRVETSGATSQITTTAEITLVETAGPGARVSNNDETPHIDNIVTRIYMIEAMIIFM</sequence>
<dbReference type="EMBL" id="CP065600">
    <property type="protein sequence ID" value="QPQ90388.1"/>
    <property type="molecule type" value="Genomic_DNA"/>
</dbReference>
<dbReference type="Gene3D" id="2.30.110.50">
    <property type="match status" value="1"/>
</dbReference>
<dbReference type="RefSeq" id="WP_012733556.1">
    <property type="nucleotide sequence ID" value="NZ_CP021075.1"/>
</dbReference>
<name>A0AAP9XXC8_BURGL</name>
<keyword evidence="4" id="KW-1185">Reference proteome</keyword>
<evidence type="ECO:0000313" key="1">
    <source>
        <dbReference type="EMBL" id="QPQ90388.1"/>
    </source>
</evidence>
<evidence type="ECO:0000313" key="2">
    <source>
        <dbReference type="EMBL" id="USS43593.1"/>
    </source>
</evidence>
<proteinExistence type="predicted"/>
<reference evidence="1 3" key="1">
    <citation type="submission" date="2020-12" db="EMBL/GenBank/DDBJ databases">
        <title>FDA dAtabase for Regulatory Grade micrObial Sequences (FDA-ARGOS): Supporting development and validation of Infectious Disease Dx tests.</title>
        <authorList>
            <person name="Minogue T."/>
            <person name="Wolcott M."/>
            <person name="Wasieloski L."/>
            <person name="Aguilar W."/>
            <person name="Moore D."/>
            <person name="Jaissle J."/>
            <person name="Tallon L."/>
            <person name="Sadzewicz L."/>
            <person name="Zhao X."/>
            <person name="Boylan J."/>
            <person name="Ott S."/>
            <person name="Bowen H."/>
            <person name="Vavikolanu K."/>
            <person name="Mehta A."/>
            <person name="Aluvathingal J."/>
            <person name="Nadendla S."/>
            <person name="Yan Y."/>
            <person name="Sichtig H."/>
        </authorList>
    </citation>
    <scope>NUCLEOTIDE SEQUENCE [LARGE SCALE GENOMIC DNA]</scope>
    <source>
        <strain evidence="1 3">FDAARGOS_949</strain>
    </source>
</reference>
<dbReference type="AlphaFoldDB" id="A0AAP9XXC8"/>
<organism evidence="1 3">
    <name type="scientific">Burkholderia glumae</name>
    <name type="common">Pseudomonas glumae</name>
    <dbReference type="NCBI Taxonomy" id="337"/>
    <lineage>
        <taxon>Bacteria</taxon>
        <taxon>Pseudomonadati</taxon>
        <taxon>Pseudomonadota</taxon>
        <taxon>Betaproteobacteria</taxon>
        <taxon>Burkholderiales</taxon>
        <taxon>Burkholderiaceae</taxon>
        <taxon>Burkholderia</taxon>
    </lineage>
</organism>
<protein>
    <submittedName>
        <fullName evidence="2">Contractile injection system protein, VgrG/Pvc8 family</fullName>
    </submittedName>
    <submittedName>
        <fullName evidence="1">Type IV secretion protein Rhs</fullName>
    </submittedName>
</protein>
<dbReference type="Gene3D" id="4.10.220.110">
    <property type="match status" value="1"/>
</dbReference>
<accession>A0AAP9XXC8</accession>
<dbReference type="Pfam" id="PF05954">
    <property type="entry name" value="Phage_GPD"/>
    <property type="match status" value="1"/>
</dbReference>
<evidence type="ECO:0000313" key="3">
    <source>
        <dbReference type="Proteomes" id="UP000594892"/>
    </source>
</evidence>